<gene>
    <name evidence="1" type="ORF">BDK51DRAFT_28490</name>
</gene>
<reference evidence="2" key="1">
    <citation type="journal article" date="2018" name="Nat. Microbiol.">
        <title>Leveraging single-cell genomics to expand the fungal tree of life.</title>
        <authorList>
            <person name="Ahrendt S.R."/>
            <person name="Quandt C.A."/>
            <person name="Ciobanu D."/>
            <person name="Clum A."/>
            <person name="Salamov A."/>
            <person name="Andreopoulos B."/>
            <person name="Cheng J.F."/>
            <person name="Woyke T."/>
            <person name="Pelin A."/>
            <person name="Henrissat B."/>
            <person name="Reynolds N.K."/>
            <person name="Benny G.L."/>
            <person name="Smith M.E."/>
            <person name="James T.Y."/>
            <person name="Grigoriev I.V."/>
        </authorList>
    </citation>
    <scope>NUCLEOTIDE SEQUENCE [LARGE SCALE GENOMIC DNA]</scope>
</reference>
<dbReference type="AlphaFoldDB" id="A0A4P9WLV0"/>
<dbReference type="Proteomes" id="UP000269721">
    <property type="component" value="Unassembled WGS sequence"/>
</dbReference>
<organism evidence="1 2">
    <name type="scientific">Blyttiomyces helicus</name>
    <dbReference type="NCBI Taxonomy" id="388810"/>
    <lineage>
        <taxon>Eukaryota</taxon>
        <taxon>Fungi</taxon>
        <taxon>Fungi incertae sedis</taxon>
        <taxon>Chytridiomycota</taxon>
        <taxon>Chytridiomycota incertae sedis</taxon>
        <taxon>Chytridiomycetes</taxon>
        <taxon>Chytridiomycetes incertae sedis</taxon>
        <taxon>Blyttiomyces</taxon>
    </lineage>
</organism>
<proteinExistence type="predicted"/>
<sequence>MFPKKEIPSVLIPPAFMIDDELLQDIPPRRSTELEPTLAESVGFTKNVEEAVPMDGILERDEKKHSPPDSAKQPLDVPVVFVVSQKGLGWILARKSTNFTEVMYSSCFPVICLDHSICFELLCLLHFLMKLMALDAVNLPEKTKVTLKQASKFTFKPPSMKNDFQIPLSAAKT</sequence>
<protein>
    <submittedName>
        <fullName evidence="1">Uncharacterized protein</fullName>
    </submittedName>
</protein>
<name>A0A4P9WLV0_9FUNG</name>
<keyword evidence="2" id="KW-1185">Reference proteome</keyword>
<evidence type="ECO:0000313" key="1">
    <source>
        <dbReference type="EMBL" id="RKO93864.1"/>
    </source>
</evidence>
<dbReference type="EMBL" id="KZ994090">
    <property type="protein sequence ID" value="RKO93864.1"/>
    <property type="molecule type" value="Genomic_DNA"/>
</dbReference>
<evidence type="ECO:0000313" key="2">
    <source>
        <dbReference type="Proteomes" id="UP000269721"/>
    </source>
</evidence>
<accession>A0A4P9WLV0</accession>